<organism evidence="1 2">
    <name type="scientific">Linum tenue</name>
    <dbReference type="NCBI Taxonomy" id="586396"/>
    <lineage>
        <taxon>Eukaryota</taxon>
        <taxon>Viridiplantae</taxon>
        <taxon>Streptophyta</taxon>
        <taxon>Embryophyta</taxon>
        <taxon>Tracheophyta</taxon>
        <taxon>Spermatophyta</taxon>
        <taxon>Magnoliopsida</taxon>
        <taxon>eudicotyledons</taxon>
        <taxon>Gunneridae</taxon>
        <taxon>Pentapetalae</taxon>
        <taxon>rosids</taxon>
        <taxon>fabids</taxon>
        <taxon>Malpighiales</taxon>
        <taxon>Linaceae</taxon>
        <taxon>Linum</taxon>
    </lineage>
</organism>
<comment type="caution">
    <text evidence="1">The sequence shown here is derived from an EMBL/GenBank/DDBJ whole genome shotgun (WGS) entry which is preliminary data.</text>
</comment>
<dbReference type="EMBL" id="CAMGYJ010000008">
    <property type="protein sequence ID" value="CAI0463109.1"/>
    <property type="molecule type" value="Genomic_DNA"/>
</dbReference>
<sequence>MEKKPKWLNWLLHLKRNSRSSCPAHINYCEGRGSFTSTLIEFLQLQQPPLPHLIRPPPALQDASPAEGLVSTTATRLVSSLPL</sequence>
<reference evidence="1" key="1">
    <citation type="submission" date="2022-08" db="EMBL/GenBank/DDBJ databases">
        <authorList>
            <person name="Gutierrez-Valencia J."/>
        </authorList>
    </citation>
    <scope>NUCLEOTIDE SEQUENCE</scope>
</reference>
<accession>A0AAV0NWI0</accession>
<keyword evidence="2" id="KW-1185">Reference proteome</keyword>
<dbReference type="AlphaFoldDB" id="A0AAV0NWI0"/>
<dbReference type="Proteomes" id="UP001154282">
    <property type="component" value="Unassembled WGS sequence"/>
</dbReference>
<gene>
    <name evidence="1" type="ORF">LITE_LOCUS35634</name>
</gene>
<proteinExistence type="predicted"/>
<evidence type="ECO:0000313" key="1">
    <source>
        <dbReference type="EMBL" id="CAI0463109.1"/>
    </source>
</evidence>
<protein>
    <submittedName>
        <fullName evidence="1">Uncharacterized protein</fullName>
    </submittedName>
</protein>
<evidence type="ECO:0000313" key="2">
    <source>
        <dbReference type="Proteomes" id="UP001154282"/>
    </source>
</evidence>
<name>A0AAV0NWI0_9ROSI</name>